<gene>
    <name evidence="1" type="ORF">C1SCF055_LOCUS12286</name>
</gene>
<reference evidence="1" key="1">
    <citation type="submission" date="2022-10" db="EMBL/GenBank/DDBJ databases">
        <authorList>
            <person name="Chen Y."/>
            <person name="Dougan E. K."/>
            <person name="Chan C."/>
            <person name="Rhodes N."/>
            <person name="Thang M."/>
        </authorList>
    </citation>
    <scope>NUCLEOTIDE SEQUENCE</scope>
</reference>
<reference evidence="2" key="2">
    <citation type="submission" date="2024-04" db="EMBL/GenBank/DDBJ databases">
        <authorList>
            <person name="Chen Y."/>
            <person name="Shah S."/>
            <person name="Dougan E. K."/>
            <person name="Thang M."/>
            <person name="Chan C."/>
        </authorList>
    </citation>
    <scope>NUCLEOTIDE SEQUENCE [LARGE SCALE GENOMIC DNA]</scope>
</reference>
<proteinExistence type="predicted"/>
<dbReference type="AlphaFoldDB" id="A0A9P1FQL4"/>
<protein>
    <submittedName>
        <fullName evidence="1">Uncharacterized protein</fullName>
    </submittedName>
</protein>
<dbReference type="Proteomes" id="UP001152797">
    <property type="component" value="Unassembled WGS sequence"/>
</dbReference>
<organism evidence="1">
    <name type="scientific">Cladocopium goreaui</name>
    <dbReference type="NCBI Taxonomy" id="2562237"/>
    <lineage>
        <taxon>Eukaryota</taxon>
        <taxon>Sar</taxon>
        <taxon>Alveolata</taxon>
        <taxon>Dinophyceae</taxon>
        <taxon>Suessiales</taxon>
        <taxon>Symbiodiniaceae</taxon>
        <taxon>Cladocopium</taxon>
    </lineage>
</organism>
<name>A0A9P1FQL4_9DINO</name>
<accession>A0A9P1FQL4</accession>
<evidence type="ECO:0000313" key="2">
    <source>
        <dbReference type="EMBL" id="CAL1138143.1"/>
    </source>
</evidence>
<dbReference type="EMBL" id="CAMXCT030000916">
    <property type="protein sequence ID" value="CAL4772080.1"/>
    <property type="molecule type" value="Genomic_DNA"/>
</dbReference>
<dbReference type="EMBL" id="CAMXCT020000916">
    <property type="protein sequence ID" value="CAL1138143.1"/>
    <property type="molecule type" value="Genomic_DNA"/>
</dbReference>
<dbReference type="EMBL" id="CAMXCT010000916">
    <property type="protein sequence ID" value="CAI3984768.1"/>
    <property type="molecule type" value="Genomic_DNA"/>
</dbReference>
<evidence type="ECO:0000313" key="1">
    <source>
        <dbReference type="EMBL" id="CAI3984768.1"/>
    </source>
</evidence>
<evidence type="ECO:0000313" key="3">
    <source>
        <dbReference type="Proteomes" id="UP001152797"/>
    </source>
</evidence>
<comment type="caution">
    <text evidence="1">The sequence shown here is derived from an EMBL/GenBank/DDBJ whole genome shotgun (WGS) entry which is preliminary data.</text>
</comment>
<keyword evidence="3" id="KW-1185">Reference proteome</keyword>
<sequence>MLELGTSYASSWLGASHASSWGPLMLRVWHLSCFDLGTFEASSWAPTFDASSWAPLMARVGHLSCFELGAFDASSWAPLMPGVGHLACLELGSLDASSWTPLMPGVGFLPAVGHLMHQSILLFSLELGTSDASGVAFLSSLTSVTTRSAQRLAAPAVTAPSYRRIKEPSEKLAALTLH</sequence>